<sequence>MEKKFHDRKSGIAQSHQLARAFKVDMREWFETTAESCFSHINRSSIQAAVSEVRGREYAASVAGMKKAEAAAFAERAVKVAVGSRL</sequence>
<evidence type="ECO:0000313" key="1">
    <source>
        <dbReference type="EMBL" id="GHD20971.1"/>
    </source>
</evidence>
<keyword evidence="2" id="KW-1185">Reference proteome</keyword>
<organism evidence="1 2">
    <name type="scientific">Tianweitania populi</name>
    <dbReference type="NCBI Taxonomy" id="1607949"/>
    <lineage>
        <taxon>Bacteria</taxon>
        <taxon>Pseudomonadati</taxon>
        <taxon>Pseudomonadota</taxon>
        <taxon>Alphaproteobacteria</taxon>
        <taxon>Hyphomicrobiales</taxon>
        <taxon>Phyllobacteriaceae</taxon>
        <taxon>Tianweitania</taxon>
    </lineage>
</organism>
<dbReference type="AlphaFoldDB" id="A0A8J3DX07"/>
<reference evidence="1" key="2">
    <citation type="submission" date="2020-09" db="EMBL/GenBank/DDBJ databases">
        <authorList>
            <person name="Sun Q."/>
            <person name="Kim S."/>
        </authorList>
    </citation>
    <scope>NUCLEOTIDE SEQUENCE</scope>
    <source>
        <strain evidence="1">KCTC 42249</strain>
    </source>
</reference>
<proteinExistence type="predicted"/>
<reference evidence="1" key="1">
    <citation type="journal article" date="2014" name="Int. J. Syst. Evol. Microbiol.">
        <title>Complete genome sequence of Corynebacterium casei LMG S-19264T (=DSM 44701T), isolated from a smear-ripened cheese.</title>
        <authorList>
            <consortium name="US DOE Joint Genome Institute (JGI-PGF)"/>
            <person name="Walter F."/>
            <person name="Albersmeier A."/>
            <person name="Kalinowski J."/>
            <person name="Ruckert C."/>
        </authorList>
    </citation>
    <scope>NUCLEOTIDE SEQUENCE</scope>
    <source>
        <strain evidence="1">KCTC 42249</strain>
    </source>
</reference>
<comment type="caution">
    <text evidence="1">The sequence shown here is derived from an EMBL/GenBank/DDBJ whole genome shotgun (WGS) entry which is preliminary data.</text>
</comment>
<gene>
    <name evidence="1" type="ORF">GCM10016234_34120</name>
</gene>
<dbReference type="RefSeq" id="WP_189506335.1">
    <property type="nucleotide sequence ID" value="NZ_BMZQ01000003.1"/>
</dbReference>
<protein>
    <submittedName>
        <fullName evidence="1">Uncharacterized protein</fullName>
    </submittedName>
</protein>
<name>A0A8J3DX07_9HYPH</name>
<accession>A0A8J3DX07</accession>
<evidence type="ECO:0000313" key="2">
    <source>
        <dbReference type="Proteomes" id="UP000630142"/>
    </source>
</evidence>
<dbReference type="EMBL" id="BMZQ01000003">
    <property type="protein sequence ID" value="GHD20971.1"/>
    <property type="molecule type" value="Genomic_DNA"/>
</dbReference>
<dbReference type="Proteomes" id="UP000630142">
    <property type="component" value="Unassembled WGS sequence"/>
</dbReference>